<dbReference type="OrthoDB" id="10369248at2759"/>
<name>M2XTX6_GALSU</name>
<dbReference type="EMBL" id="KB454541">
    <property type="protein sequence ID" value="EME26849.1"/>
    <property type="molecule type" value="Genomic_DNA"/>
</dbReference>
<protein>
    <recommendedName>
        <fullName evidence="4">CST complex subunit Stn1 N-terminal domain-containing protein</fullName>
    </recommendedName>
</protein>
<dbReference type="Proteomes" id="UP000030680">
    <property type="component" value="Unassembled WGS sequence"/>
</dbReference>
<evidence type="ECO:0000256" key="1">
    <source>
        <dbReference type="ARBA" id="ARBA00004574"/>
    </source>
</evidence>
<comment type="subcellular location">
    <subcellularLocation>
        <location evidence="1">Chromosome</location>
        <location evidence="1">Telomere</location>
    </subcellularLocation>
</comment>
<evidence type="ECO:0000256" key="2">
    <source>
        <dbReference type="ARBA" id="ARBA00022454"/>
    </source>
</evidence>
<keyword evidence="3" id="KW-0779">Telomere</keyword>
<dbReference type="RefSeq" id="XP_005703369.1">
    <property type="nucleotide sequence ID" value="XM_005703312.1"/>
</dbReference>
<dbReference type="Gene3D" id="2.40.50.140">
    <property type="entry name" value="Nucleic acid-binding proteins"/>
    <property type="match status" value="1"/>
</dbReference>
<evidence type="ECO:0000259" key="4">
    <source>
        <dbReference type="Pfam" id="PF10451"/>
    </source>
</evidence>
<evidence type="ECO:0000256" key="3">
    <source>
        <dbReference type="ARBA" id="ARBA00022895"/>
    </source>
</evidence>
<proteinExistence type="predicted"/>
<dbReference type="GO" id="GO:0000781">
    <property type="term" value="C:chromosome, telomeric region"/>
    <property type="evidence" value="ECO:0007669"/>
    <property type="project" value="UniProtKB-SubCell"/>
</dbReference>
<evidence type="ECO:0000313" key="6">
    <source>
        <dbReference type="Proteomes" id="UP000030680"/>
    </source>
</evidence>
<dbReference type="KEGG" id="gsl:Gasu_55360"/>
<feature type="domain" description="CST complex subunit Stn1 N-terminal" evidence="4">
    <location>
        <begin position="25"/>
        <end position="127"/>
    </location>
</feature>
<accession>M2XTX6</accession>
<keyword evidence="6" id="KW-1185">Reference proteome</keyword>
<evidence type="ECO:0000313" key="5">
    <source>
        <dbReference type="EMBL" id="EME26849.1"/>
    </source>
</evidence>
<dbReference type="Gramene" id="EME26849">
    <property type="protein sequence ID" value="EME26849"/>
    <property type="gene ID" value="Gasu_55360"/>
</dbReference>
<sequence>MDALSHGLFLRDLSKLNKDPHSDGLLFANRVPLDKITVFGIVVNIEATSLEEFTIQIDDSSGLADVLISKQLVGLQQSAVEKGVFVVVCGFIEVLDFSSRCTVVALDLKTAKEPIEELLVELEAIQYYKRYYYPKLFPCVEERRGAVDSTVLALEEILHMIRKNHGMTFSAIEKTFVNYSKEQLVYFLSKLMDNFSIYKHEDIYFPL</sequence>
<keyword evidence="2" id="KW-0158">Chromosome</keyword>
<reference evidence="6" key="1">
    <citation type="journal article" date="2013" name="Science">
        <title>Gene transfer from bacteria and archaea facilitated evolution of an extremophilic eukaryote.</title>
        <authorList>
            <person name="Schonknecht G."/>
            <person name="Chen W.H."/>
            <person name="Ternes C.M."/>
            <person name="Barbier G.G."/>
            <person name="Shrestha R.P."/>
            <person name="Stanke M."/>
            <person name="Brautigam A."/>
            <person name="Baker B.J."/>
            <person name="Banfield J.F."/>
            <person name="Garavito R.M."/>
            <person name="Carr K."/>
            <person name="Wilkerson C."/>
            <person name="Rensing S.A."/>
            <person name="Gagneul D."/>
            <person name="Dickenson N.E."/>
            <person name="Oesterhelt C."/>
            <person name="Lercher M.J."/>
            <person name="Weber A.P."/>
        </authorList>
    </citation>
    <scope>NUCLEOTIDE SEQUENCE [LARGE SCALE GENOMIC DNA]</scope>
    <source>
        <strain evidence="6">074W</strain>
    </source>
</reference>
<dbReference type="InterPro" id="IPR012340">
    <property type="entry name" value="NA-bd_OB-fold"/>
</dbReference>
<gene>
    <name evidence="5" type="ORF">Gasu_55360</name>
</gene>
<organism evidence="5 6">
    <name type="scientific">Galdieria sulphuraria</name>
    <name type="common">Red alga</name>
    <dbReference type="NCBI Taxonomy" id="130081"/>
    <lineage>
        <taxon>Eukaryota</taxon>
        <taxon>Rhodophyta</taxon>
        <taxon>Bangiophyceae</taxon>
        <taxon>Galdieriales</taxon>
        <taxon>Galdieriaceae</taxon>
        <taxon>Galdieria</taxon>
    </lineage>
</organism>
<dbReference type="AlphaFoldDB" id="M2XTX6"/>
<dbReference type="InterPro" id="IPR018856">
    <property type="entry name" value="Stn1_N"/>
</dbReference>
<dbReference type="GeneID" id="17085800"/>
<dbReference type="Pfam" id="PF10451">
    <property type="entry name" value="Stn1"/>
    <property type="match status" value="1"/>
</dbReference>